<sequence>MANFNNNNRPNKKRAPKINNPDPMSNVRDMGRYGIRVIREIAKGKFNFYNEGHIFRNPDFTNATLKEVEKKIQEAQIHVTAMQFAYQNSQDYMINKVLMDDMKMLEGYQLVYSVLRMIADNAYDTRYLQILLTQLPKYKYNM</sequence>
<organism evidence="2">
    <name type="scientific">Myoviridae sp. ctwwN25</name>
    <dbReference type="NCBI Taxonomy" id="2825209"/>
    <lineage>
        <taxon>Viruses</taxon>
        <taxon>Duplodnaviria</taxon>
        <taxon>Heunggongvirae</taxon>
        <taxon>Uroviricota</taxon>
        <taxon>Caudoviricetes</taxon>
    </lineage>
</organism>
<feature type="region of interest" description="Disordered" evidence="1">
    <location>
        <begin position="1"/>
        <end position="26"/>
    </location>
</feature>
<proteinExistence type="predicted"/>
<dbReference type="EMBL" id="BK015472">
    <property type="protein sequence ID" value="DAE08585.1"/>
    <property type="molecule type" value="Genomic_DNA"/>
</dbReference>
<reference evidence="2" key="1">
    <citation type="journal article" date="2021" name="Proc. Natl. Acad. Sci. U.S.A.">
        <title>A Catalog of Tens of Thousands of Viruses from Human Metagenomes Reveals Hidden Associations with Chronic Diseases.</title>
        <authorList>
            <person name="Tisza M.J."/>
            <person name="Buck C.B."/>
        </authorList>
    </citation>
    <scope>NUCLEOTIDE SEQUENCE</scope>
    <source>
        <strain evidence="2">CtwwN25</strain>
    </source>
</reference>
<protein>
    <submittedName>
        <fullName evidence="2">Uncharacterized protein</fullName>
    </submittedName>
</protein>
<evidence type="ECO:0000256" key="1">
    <source>
        <dbReference type="SAM" id="MobiDB-lite"/>
    </source>
</evidence>
<accession>A0A8S5PQ75</accession>
<evidence type="ECO:0000313" key="2">
    <source>
        <dbReference type="EMBL" id="DAE08585.1"/>
    </source>
</evidence>
<name>A0A8S5PQ75_9CAUD</name>